<feature type="compositionally biased region" description="Basic and acidic residues" evidence="1">
    <location>
        <begin position="113"/>
        <end position="136"/>
    </location>
</feature>
<feature type="region of interest" description="Disordered" evidence="1">
    <location>
        <begin position="108"/>
        <end position="222"/>
    </location>
</feature>
<evidence type="ECO:0000256" key="1">
    <source>
        <dbReference type="SAM" id="MobiDB-lite"/>
    </source>
</evidence>
<gene>
    <name evidence="2" type="ORF">AVDCRST_MAG06-2843</name>
</gene>
<protein>
    <submittedName>
        <fullName evidence="2">Probable low-affinity inorganic phosphate transporter</fullName>
    </submittedName>
</protein>
<proteinExistence type="predicted"/>
<feature type="region of interest" description="Disordered" evidence="1">
    <location>
        <begin position="1"/>
        <end position="91"/>
    </location>
</feature>
<evidence type="ECO:0000313" key="2">
    <source>
        <dbReference type="EMBL" id="CAA9410982.1"/>
    </source>
</evidence>
<sequence>GTRDHHRGRRRRPRLRLHQRLPRRRQRDRHLGVDAGADAAGGAGDGRRHELRRRLPGPEGRPDGLRHHLATDGDARADHRDGRAARRDHVEHDHLVLRPAVVVLARPHRRTRRLGDRLRHDRALEHGDRQGRHPDDPVPAGGVRARLRGHAGGHVDLPRRQPRPRQPRLPDRPDRLGRRDGAGPRPAGRPEDDGRDLPGAPDRRVRRRVRRPPPVGDHRGRHRHLAGHLVGRLAHHAHPRPPDHPPRPASRLRRRVGRRLGALHHGVRLGGADLHDPHHHLRGDGRRGDQALLGRALGCRSLDPHRLGPDLPDGRAGRRPLLRRGAGLPPL</sequence>
<feature type="region of interest" description="Disordered" evidence="1">
    <location>
        <begin position="301"/>
        <end position="331"/>
    </location>
</feature>
<feature type="compositionally biased region" description="Basic and acidic residues" evidence="1">
    <location>
        <begin position="60"/>
        <end position="91"/>
    </location>
</feature>
<dbReference type="AlphaFoldDB" id="A0A6J4PCS4"/>
<reference evidence="2" key="1">
    <citation type="submission" date="2020-02" db="EMBL/GenBank/DDBJ databases">
        <authorList>
            <person name="Meier V. D."/>
        </authorList>
    </citation>
    <scope>NUCLEOTIDE SEQUENCE</scope>
    <source>
        <strain evidence="2">AVDCRST_MAG06</strain>
    </source>
</reference>
<feature type="compositionally biased region" description="Basic and acidic residues" evidence="1">
    <location>
        <begin position="168"/>
        <end position="196"/>
    </location>
</feature>
<feature type="compositionally biased region" description="Basic and acidic residues" evidence="1">
    <location>
        <begin position="302"/>
        <end position="316"/>
    </location>
</feature>
<feature type="non-terminal residue" evidence="2">
    <location>
        <position position="331"/>
    </location>
</feature>
<accession>A0A6J4PCS4</accession>
<feature type="region of interest" description="Disordered" evidence="1">
    <location>
        <begin position="268"/>
        <end position="287"/>
    </location>
</feature>
<feature type="non-terminal residue" evidence="2">
    <location>
        <position position="1"/>
    </location>
</feature>
<name>A0A6J4PCS4_9ACTN</name>
<dbReference type="EMBL" id="CADCUP010000191">
    <property type="protein sequence ID" value="CAA9410982.1"/>
    <property type="molecule type" value="Genomic_DNA"/>
</dbReference>
<feature type="compositionally biased region" description="Basic residues" evidence="1">
    <location>
        <begin position="1"/>
        <end position="28"/>
    </location>
</feature>
<organism evidence="2">
    <name type="scientific">uncultured Nocardioides sp</name>
    <dbReference type="NCBI Taxonomy" id="198441"/>
    <lineage>
        <taxon>Bacteria</taxon>
        <taxon>Bacillati</taxon>
        <taxon>Actinomycetota</taxon>
        <taxon>Actinomycetes</taxon>
        <taxon>Propionibacteriales</taxon>
        <taxon>Nocardioidaceae</taxon>
        <taxon>Nocardioides</taxon>
        <taxon>environmental samples</taxon>
    </lineage>
</organism>